<dbReference type="InterPro" id="IPR000073">
    <property type="entry name" value="AB_hydrolase_1"/>
</dbReference>
<dbReference type="Gene3D" id="3.40.50.1820">
    <property type="entry name" value="alpha/beta hydrolase"/>
    <property type="match status" value="1"/>
</dbReference>
<dbReference type="Proteomes" id="UP001519325">
    <property type="component" value="Unassembled WGS sequence"/>
</dbReference>
<evidence type="ECO:0000259" key="1">
    <source>
        <dbReference type="Pfam" id="PF00561"/>
    </source>
</evidence>
<name>A0ABS4QIQ1_9NOCA</name>
<dbReference type="InterPro" id="IPR029058">
    <property type="entry name" value="AB_hydrolase_fold"/>
</dbReference>
<evidence type="ECO:0000313" key="2">
    <source>
        <dbReference type="EMBL" id="MBP2191587.1"/>
    </source>
</evidence>
<dbReference type="EMBL" id="JAGGMR010000001">
    <property type="protein sequence ID" value="MBP2191587.1"/>
    <property type="molecule type" value="Genomic_DNA"/>
</dbReference>
<organism evidence="2 3">
    <name type="scientific">Nocardia goodfellowii</name>
    <dbReference type="NCBI Taxonomy" id="882446"/>
    <lineage>
        <taxon>Bacteria</taxon>
        <taxon>Bacillati</taxon>
        <taxon>Actinomycetota</taxon>
        <taxon>Actinomycetes</taxon>
        <taxon>Mycobacteriales</taxon>
        <taxon>Nocardiaceae</taxon>
        <taxon>Nocardia</taxon>
    </lineage>
</organism>
<evidence type="ECO:0000313" key="3">
    <source>
        <dbReference type="Proteomes" id="UP001519325"/>
    </source>
</evidence>
<dbReference type="PANTHER" id="PTHR43798:SF33">
    <property type="entry name" value="HYDROLASE, PUTATIVE (AFU_ORTHOLOGUE AFUA_2G14860)-RELATED"/>
    <property type="match status" value="1"/>
</dbReference>
<feature type="domain" description="AB hydrolase-1" evidence="1">
    <location>
        <begin position="27"/>
        <end position="266"/>
    </location>
</feature>
<sequence>MTLAPIAEQRVMVQGISTLYFEAGSGPVILLVHGNATTARDWWQVMVSLASSHRTIALALPGYGDTSPLEDFTVDGLVTFLRAFADELGLRTFIAVGHSAGGLLVAKLALAHPERITRMVVADCPGFGRAVNPWAIVASLVPRAVAEPLIAAMVLPGAGPLRVLATGLQLRHPWRVTPRIYLQHSRITRSRVFLRTSLCANRLGVGPTGQRENLLGRLEEIAVPTLIIWGITDFLFPFWQAVAAARRLPQGKLAMVLGAGHVPYLDTYEEFMDALGPFVRDETSST</sequence>
<reference evidence="2 3" key="1">
    <citation type="submission" date="2021-03" db="EMBL/GenBank/DDBJ databases">
        <title>Sequencing the genomes of 1000 actinobacteria strains.</title>
        <authorList>
            <person name="Klenk H.-P."/>
        </authorList>
    </citation>
    <scope>NUCLEOTIDE SEQUENCE [LARGE SCALE GENOMIC DNA]</scope>
    <source>
        <strain evidence="2 3">DSM 45516</strain>
    </source>
</reference>
<protein>
    <submittedName>
        <fullName evidence="2">Pimeloyl-ACP methyl ester carboxylesterase</fullName>
    </submittedName>
</protein>
<proteinExistence type="predicted"/>
<dbReference type="Pfam" id="PF00561">
    <property type="entry name" value="Abhydrolase_1"/>
    <property type="match status" value="1"/>
</dbReference>
<dbReference type="InterPro" id="IPR050266">
    <property type="entry name" value="AB_hydrolase_sf"/>
</dbReference>
<dbReference type="PRINTS" id="PR00111">
    <property type="entry name" value="ABHYDROLASE"/>
</dbReference>
<dbReference type="PANTHER" id="PTHR43798">
    <property type="entry name" value="MONOACYLGLYCEROL LIPASE"/>
    <property type="match status" value="1"/>
</dbReference>
<gene>
    <name evidence="2" type="ORF">BJ987_004488</name>
</gene>
<accession>A0ABS4QIQ1</accession>
<dbReference type="RefSeq" id="WP_209893421.1">
    <property type="nucleotide sequence ID" value="NZ_JAGGMR010000001.1"/>
</dbReference>
<keyword evidence="3" id="KW-1185">Reference proteome</keyword>
<dbReference type="SUPFAM" id="SSF53474">
    <property type="entry name" value="alpha/beta-Hydrolases"/>
    <property type="match status" value="1"/>
</dbReference>
<comment type="caution">
    <text evidence="2">The sequence shown here is derived from an EMBL/GenBank/DDBJ whole genome shotgun (WGS) entry which is preliminary data.</text>
</comment>